<dbReference type="Pfam" id="PF01593">
    <property type="entry name" value="Amino_oxidase"/>
    <property type="match status" value="1"/>
</dbReference>
<reference evidence="2 3" key="1">
    <citation type="journal article" date="2020" name="Harmful Algae">
        <title>Molecular and morphological characterization of a novel dihydroanatoxin-a producing Microcoleus species (cyanobacteria) from the Russian River, California, USA.</title>
        <authorList>
            <person name="Conklin K.Y."/>
            <person name="Stancheva R."/>
            <person name="Otten T.G."/>
            <person name="Fadness R."/>
            <person name="Boyer G.L."/>
            <person name="Read B."/>
            <person name="Zhang X."/>
            <person name="Sheath R.G."/>
        </authorList>
    </citation>
    <scope>NUCLEOTIDE SEQUENCE [LARGE SCALE GENOMIC DNA]</scope>
    <source>
        <strain evidence="2 3">PTRS2</strain>
    </source>
</reference>
<dbReference type="PANTHER" id="PTHR16128">
    <property type="entry name" value="FAD/NAD(P)-BINDING OXIDOREDUCTASE FAMILY PROTEIN"/>
    <property type="match status" value="1"/>
</dbReference>
<accession>A0ABU8YHH9</accession>
<evidence type="ECO:0000313" key="3">
    <source>
        <dbReference type="Proteomes" id="UP001384579"/>
    </source>
</evidence>
<dbReference type="Proteomes" id="UP001384579">
    <property type="component" value="Unassembled WGS sequence"/>
</dbReference>
<gene>
    <name evidence="2" type="ORF">WMG39_03010</name>
</gene>
<sequence>MFDVAVIGAGMAGLSCAQQLRLAGYSVVVVEKSRGVGGRVATRRVNGTRADHGARYLESQGDAVQGLIDVLVDRDILKLWTDTVGEFREGENGVGGEVFSIPRDCYVAPAGMNAVGKYLAEGLEIWSGRRVEAISTTDNQRWHLSLEVTDDNFNKPQELIAKAIVVAIPAPQALLFLKADQGFSPDFLDKLHSVNYDACITVMAGYPAERQPDLSNLNYPWKTVDFRGNSDLAWIGFDSSKRLESPQPVFVVHSSASFADRYFEAKDLPSVGQQLLDRTSEYLMPWLKEPEWLQVHRWRYAFCRNPLPVSCLAAEGTLPLVCAGDLCGGNQIEGALRSGLAAANLVQSLINQIKVDRGQE</sequence>
<dbReference type="PRINTS" id="PR00419">
    <property type="entry name" value="ADXRDTASE"/>
</dbReference>
<proteinExistence type="predicted"/>
<name>A0ABU8YHH9_9CYAN</name>
<dbReference type="RefSeq" id="WP_340518915.1">
    <property type="nucleotide sequence ID" value="NZ_JBBLXS010000021.1"/>
</dbReference>
<dbReference type="PANTHER" id="PTHR16128:SF5">
    <property type="entry name" value="FAD_NAD(P)-BINDING OXIDOREDUCTASE FAMILY PROTEIN"/>
    <property type="match status" value="1"/>
</dbReference>
<dbReference type="InterPro" id="IPR036188">
    <property type="entry name" value="FAD/NAD-bd_sf"/>
</dbReference>
<comment type="caution">
    <text evidence="2">The sequence shown here is derived from an EMBL/GenBank/DDBJ whole genome shotgun (WGS) entry which is preliminary data.</text>
</comment>
<evidence type="ECO:0000259" key="1">
    <source>
        <dbReference type="Pfam" id="PF01593"/>
    </source>
</evidence>
<dbReference type="Pfam" id="PF13450">
    <property type="entry name" value="NAD_binding_8"/>
    <property type="match status" value="1"/>
</dbReference>
<protein>
    <submittedName>
        <fullName evidence="2">FAD-dependent oxidoreductase</fullName>
    </submittedName>
</protein>
<organism evidence="2 3">
    <name type="scientific">Microcoleus anatoxicus PTRS2</name>
    <dbReference type="NCBI Taxonomy" id="2705321"/>
    <lineage>
        <taxon>Bacteria</taxon>
        <taxon>Bacillati</taxon>
        <taxon>Cyanobacteriota</taxon>
        <taxon>Cyanophyceae</taxon>
        <taxon>Oscillatoriophycideae</taxon>
        <taxon>Oscillatoriales</taxon>
        <taxon>Microcoleaceae</taxon>
        <taxon>Microcoleus</taxon>
        <taxon>Microcoleus anatoxicus</taxon>
    </lineage>
</organism>
<keyword evidence="3" id="KW-1185">Reference proteome</keyword>
<feature type="domain" description="Amine oxidase" evidence="1">
    <location>
        <begin position="107"/>
        <end position="346"/>
    </location>
</feature>
<dbReference type="Gene3D" id="3.90.660.10">
    <property type="match status" value="1"/>
</dbReference>
<dbReference type="Gene3D" id="3.50.50.60">
    <property type="entry name" value="FAD/NAD(P)-binding domain"/>
    <property type="match status" value="1"/>
</dbReference>
<dbReference type="InterPro" id="IPR002937">
    <property type="entry name" value="Amino_oxidase"/>
</dbReference>
<dbReference type="SUPFAM" id="SSF51905">
    <property type="entry name" value="FAD/NAD(P)-binding domain"/>
    <property type="match status" value="1"/>
</dbReference>
<evidence type="ECO:0000313" key="2">
    <source>
        <dbReference type="EMBL" id="MEK0183813.1"/>
    </source>
</evidence>
<dbReference type="EMBL" id="JBBLXS010000021">
    <property type="protein sequence ID" value="MEK0183813.1"/>
    <property type="molecule type" value="Genomic_DNA"/>
</dbReference>